<dbReference type="AlphaFoldDB" id="A0AAE1FX80"/>
<proteinExistence type="predicted"/>
<sequence length="273" mass="30121">MDDLNRKVNQQQHDLREKHLVIEVLSDKVKASEVHFRDLYGRCNYLQFVGIEEKQGGETWEQSATFVSKVLEEKLHLPNTQLERAHRVGQHGGHHPRTIMARFTRFSDREAVMRNVGKLKGSRIFVNEDLCPTSHNIRKAQFPALKEARSQGKIAYFRHTKLIIKEKHASNQVTATFRRDESVGRHRNGTPSGTSDGGGEGAQEPAGVSAASMGGQSSAIAPPAPVVGSAAAIDGAGCPPVDVDVSSCATPTPSSRNDKKRTQSQRITRQRKK</sequence>
<reference evidence="2" key="1">
    <citation type="submission" date="2023-10" db="EMBL/GenBank/DDBJ databases">
        <title>Genome assemblies of two species of porcelain crab, Petrolisthes cinctipes and Petrolisthes manimaculis (Anomura: Porcellanidae).</title>
        <authorList>
            <person name="Angst P."/>
        </authorList>
    </citation>
    <scope>NUCLEOTIDE SEQUENCE</scope>
    <source>
        <strain evidence="2">PB745_01</strain>
        <tissue evidence="2">Gill</tissue>
    </source>
</reference>
<evidence type="ECO:0000256" key="1">
    <source>
        <dbReference type="SAM" id="MobiDB-lite"/>
    </source>
</evidence>
<evidence type="ECO:0000313" key="2">
    <source>
        <dbReference type="EMBL" id="KAK3880802.1"/>
    </source>
</evidence>
<protein>
    <submittedName>
        <fullName evidence="2">Uncharacterized protein</fullName>
    </submittedName>
</protein>
<dbReference type="Gene3D" id="3.30.70.1820">
    <property type="entry name" value="L1 transposable element, RRM domain"/>
    <property type="match status" value="1"/>
</dbReference>
<dbReference type="EMBL" id="JAWQEG010001285">
    <property type="protein sequence ID" value="KAK3880802.1"/>
    <property type="molecule type" value="Genomic_DNA"/>
</dbReference>
<feature type="compositionally biased region" description="Basic residues" evidence="1">
    <location>
        <begin position="262"/>
        <end position="273"/>
    </location>
</feature>
<dbReference type="Proteomes" id="UP001286313">
    <property type="component" value="Unassembled WGS sequence"/>
</dbReference>
<organism evidence="2 3">
    <name type="scientific">Petrolisthes cinctipes</name>
    <name type="common">Flat porcelain crab</name>
    <dbReference type="NCBI Taxonomy" id="88211"/>
    <lineage>
        <taxon>Eukaryota</taxon>
        <taxon>Metazoa</taxon>
        <taxon>Ecdysozoa</taxon>
        <taxon>Arthropoda</taxon>
        <taxon>Crustacea</taxon>
        <taxon>Multicrustacea</taxon>
        <taxon>Malacostraca</taxon>
        <taxon>Eumalacostraca</taxon>
        <taxon>Eucarida</taxon>
        <taxon>Decapoda</taxon>
        <taxon>Pleocyemata</taxon>
        <taxon>Anomura</taxon>
        <taxon>Galatheoidea</taxon>
        <taxon>Porcellanidae</taxon>
        <taxon>Petrolisthes</taxon>
    </lineage>
</organism>
<keyword evidence="3" id="KW-1185">Reference proteome</keyword>
<feature type="region of interest" description="Disordered" evidence="1">
    <location>
        <begin position="173"/>
        <end position="273"/>
    </location>
</feature>
<dbReference type="PANTHER" id="PTHR11505">
    <property type="entry name" value="L1 TRANSPOSABLE ELEMENT-RELATED"/>
    <property type="match status" value="1"/>
</dbReference>
<feature type="compositionally biased region" description="Low complexity" evidence="1">
    <location>
        <begin position="217"/>
        <end position="233"/>
    </location>
</feature>
<evidence type="ECO:0000313" key="3">
    <source>
        <dbReference type="Proteomes" id="UP001286313"/>
    </source>
</evidence>
<comment type="caution">
    <text evidence="2">The sequence shown here is derived from an EMBL/GenBank/DDBJ whole genome shotgun (WGS) entry which is preliminary data.</text>
</comment>
<name>A0AAE1FX80_PETCI</name>
<accession>A0AAE1FX80</accession>
<dbReference type="InterPro" id="IPR004244">
    <property type="entry name" value="Transposase_22"/>
</dbReference>
<gene>
    <name evidence="2" type="ORF">Pcinc_014723</name>
</gene>